<dbReference type="RefSeq" id="WP_007018805.1">
    <property type="nucleotide sequence ID" value="NZ_CH724118.1"/>
</dbReference>
<keyword evidence="2" id="KW-0813">Transport</keyword>
<evidence type="ECO:0000256" key="3">
    <source>
        <dbReference type="ARBA" id="ARBA00022475"/>
    </source>
</evidence>
<dbReference type="PANTHER" id="PTHR43549">
    <property type="entry name" value="MULTIDRUG RESISTANCE PROTEIN YPNP-RELATED"/>
    <property type="match status" value="1"/>
</dbReference>
<evidence type="ECO:0000256" key="1">
    <source>
        <dbReference type="ARBA" id="ARBA00004429"/>
    </source>
</evidence>
<gene>
    <name evidence="8" type="ORF">RED65_11797</name>
</gene>
<protein>
    <submittedName>
        <fullName evidence="8">Putative multi antimicrobial extrusion protein MatE/Na+-driven multidrug efflux pump</fullName>
    </submittedName>
</protein>
<feature type="transmembrane region" description="Helical" evidence="7">
    <location>
        <begin position="355"/>
        <end position="378"/>
    </location>
</feature>
<dbReference type="InterPro" id="IPR052031">
    <property type="entry name" value="Membrane_Transporter-Flippase"/>
</dbReference>
<dbReference type="GO" id="GO:0042910">
    <property type="term" value="F:xenobiotic transmembrane transporter activity"/>
    <property type="evidence" value="ECO:0007669"/>
    <property type="project" value="InterPro"/>
</dbReference>
<keyword evidence="4 7" id="KW-0812">Transmembrane</keyword>
<dbReference type="HOGENOM" id="CLU_012893_0_1_6"/>
<keyword evidence="9" id="KW-1185">Reference proteome</keyword>
<dbReference type="Pfam" id="PF01554">
    <property type="entry name" value="MatE"/>
    <property type="match status" value="2"/>
</dbReference>
<feature type="transmembrane region" description="Helical" evidence="7">
    <location>
        <begin position="317"/>
        <end position="335"/>
    </location>
</feature>
<organism evidence="8 9">
    <name type="scientific">Bermanella marisrubri</name>
    <dbReference type="NCBI Taxonomy" id="207949"/>
    <lineage>
        <taxon>Bacteria</taxon>
        <taxon>Pseudomonadati</taxon>
        <taxon>Pseudomonadota</taxon>
        <taxon>Gammaproteobacteria</taxon>
        <taxon>Oceanospirillales</taxon>
        <taxon>Oceanospirillaceae</taxon>
        <taxon>Bermanella</taxon>
    </lineage>
</organism>
<feature type="transmembrane region" description="Helical" evidence="7">
    <location>
        <begin position="390"/>
        <end position="407"/>
    </location>
</feature>
<feature type="transmembrane region" description="Helical" evidence="7">
    <location>
        <begin position="166"/>
        <end position="185"/>
    </location>
</feature>
<keyword evidence="6 7" id="KW-0472">Membrane</keyword>
<feature type="transmembrane region" description="Helical" evidence="7">
    <location>
        <begin position="413"/>
        <end position="432"/>
    </location>
</feature>
<feature type="transmembrane region" description="Helical" evidence="7">
    <location>
        <begin position="191"/>
        <end position="212"/>
    </location>
</feature>
<evidence type="ECO:0000256" key="5">
    <source>
        <dbReference type="ARBA" id="ARBA00022989"/>
    </source>
</evidence>
<evidence type="ECO:0000313" key="9">
    <source>
        <dbReference type="Proteomes" id="UP000004263"/>
    </source>
</evidence>
<comment type="subcellular location">
    <subcellularLocation>
        <location evidence="1">Cell inner membrane</location>
        <topology evidence="1">Multi-pass membrane protein</topology>
    </subcellularLocation>
</comment>
<accession>Q1MXR2</accession>
<evidence type="ECO:0000256" key="4">
    <source>
        <dbReference type="ARBA" id="ARBA00022692"/>
    </source>
</evidence>
<dbReference type="PANTHER" id="PTHR43549:SF3">
    <property type="entry name" value="MULTIDRUG RESISTANCE PROTEIN YPNP-RELATED"/>
    <property type="match status" value="1"/>
</dbReference>
<keyword evidence="5 7" id="KW-1133">Transmembrane helix</keyword>
<dbReference type="EMBL" id="AAQH01000035">
    <property type="protein sequence ID" value="EAT10755.1"/>
    <property type="molecule type" value="Genomic_DNA"/>
</dbReference>
<proteinExistence type="predicted"/>
<sequence length="450" mass="49156">MARDLTQGSIGRWLYRLTAPMVVGILSIFLFNLVDTYFISLLGTQPLAAVSFTFPINMLVMNVAIGLSIATGAVVARALGQKNHLQAQSWVTSSLYLTICIGIGIAILGILFHPFIFKLMGATDELIPIISEYMVWWFSGSTLLMVMIVVNASIRASGNTKLPSLAMMASAGINVILDPILIFGLGPIPALGVQGAAIASVLSWLAAFVFMFRYLQQNRLVEYRLPEGLMRLWQKLFTLAVPAAITNMLGPIANSVLIAWVAGFGTAAVAAFGVGMRIEPLAMIVVMAFTSSLPPFVGQNHGAGEVDRIGLALRKSLTFILFWQTAVYLLLILLAEPLSRQFSEEKAVQEIIQTFLFIVPLSYIGVGFTLLTTATINALHKPKISMKIHILRLFVFYLPFAWVGQAFYGLEGLFIGCALGNVAIGISVLVMIRHVKKSDQWQQRLLTIQS</sequence>
<dbReference type="AlphaFoldDB" id="Q1MXR2"/>
<comment type="caution">
    <text evidence="8">The sequence shown here is derived from an EMBL/GenBank/DDBJ whole genome shotgun (WGS) entry which is preliminary data.</text>
</comment>
<feature type="transmembrane region" description="Helical" evidence="7">
    <location>
        <begin position="256"/>
        <end position="274"/>
    </location>
</feature>
<feature type="transmembrane region" description="Helical" evidence="7">
    <location>
        <begin position="54"/>
        <end position="75"/>
    </location>
</feature>
<dbReference type="PIRSF" id="PIRSF006603">
    <property type="entry name" value="DinF"/>
    <property type="match status" value="1"/>
</dbReference>
<feature type="transmembrane region" description="Helical" evidence="7">
    <location>
        <begin position="136"/>
        <end position="154"/>
    </location>
</feature>
<dbReference type="InterPro" id="IPR002528">
    <property type="entry name" value="MATE_fam"/>
</dbReference>
<name>Q1MXR2_9GAMM</name>
<evidence type="ECO:0000256" key="7">
    <source>
        <dbReference type="SAM" id="Phobius"/>
    </source>
</evidence>
<reference evidence="8 9" key="1">
    <citation type="submission" date="2006-03" db="EMBL/GenBank/DDBJ databases">
        <authorList>
            <person name="Pinhassi J."/>
            <person name="Pedros-Alio C."/>
            <person name="Ferriera S."/>
            <person name="Johnson J."/>
            <person name="Kravitz S."/>
            <person name="Halpern A."/>
            <person name="Remington K."/>
            <person name="Beeson K."/>
            <person name="Tran B."/>
            <person name="Rogers Y.-H."/>
            <person name="Friedman R."/>
            <person name="Venter J.C."/>
        </authorList>
    </citation>
    <scope>NUCLEOTIDE SEQUENCE [LARGE SCALE GENOMIC DNA]</scope>
    <source>
        <strain evidence="8 9">RED65</strain>
    </source>
</reference>
<dbReference type="Proteomes" id="UP000004263">
    <property type="component" value="Unassembled WGS sequence"/>
</dbReference>
<keyword evidence="3" id="KW-1003">Cell membrane</keyword>
<dbReference type="GO" id="GO:0005886">
    <property type="term" value="C:plasma membrane"/>
    <property type="evidence" value="ECO:0007669"/>
    <property type="project" value="UniProtKB-SubCell"/>
</dbReference>
<dbReference type="OrthoDB" id="9806302at2"/>
<feature type="transmembrane region" description="Helical" evidence="7">
    <location>
        <begin position="13"/>
        <end position="34"/>
    </location>
</feature>
<dbReference type="GO" id="GO:0015297">
    <property type="term" value="F:antiporter activity"/>
    <property type="evidence" value="ECO:0007669"/>
    <property type="project" value="InterPro"/>
</dbReference>
<dbReference type="InterPro" id="IPR048279">
    <property type="entry name" value="MdtK-like"/>
</dbReference>
<feature type="transmembrane region" description="Helical" evidence="7">
    <location>
        <begin position="95"/>
        <end position="116"/>
    </location>
</feature>
<evidence type="ECO:0000313" key="8">
    <source>
        <dbReference type="EMBL" id="EAT10755.1"/>
    </source>
</evidence>
<dbReference type="STRING" id="207949.RED65_11797"/>
<dbReference type="NCBIfam" id="TIGR00797">
    <property type="entry name" value="matE"/>
    <property type="match status" value="1"/>
</dbReference>
<evidence type="ECO:0000256" key="2">
    <source>
        <dbReference type="ARBA" id="ARBA00022448"/>
    </source>
</evidence>
<evidence type="ECO:0000256" key="6">
    <source>
        <dbReference type="ARBA" id="ARBA00023136"/>
    </source>
</evidence>